<evidence type="ECO:0000313" key="5">
    <source>
        <dbReference type="EMBL" id="QMW22065.1"/>
    </source>
</evidence>
<dbReference type="KEGG" id="sand:H3309_11895"/>
<keyword evidence="3" id="KW-0998">Cell outer membrane</keyword>
<keyword evidence="4" id="KW-0732">Signal</keyword>
<evidence type="ECO:0000313" key="6">
    <source>
        <dbReference type="Proteomes" id="UP000515292"/>
    </source>
</evidence>
<feature type="chain" id="PRO_5028862697" description="Outer membrane beta-barrel protein" evidence="4">
    <location>
        <begin position="31"/>
        <end position="461"/>
    </location>
</feature>
<gene>
    <name evidence="5" type="ORF">H3309_11895</name>
</gene>
<evidence type="ECO:0000256" key="2">
    <source>
        <dbReference type="ARBA" id="ARBA00023136"/>
    </source>
</evidence>
<proteinExistence type="predicted"/>
<dbReference type="Gene3D" id="2.40.170.20">
    <property type="entry name" value="TonB-dependent receptor, beta-barrel domain"/>
    <property type="match status" value="1"/>
</dbReference>
<organism evidence="5 6">
    <name type="scientific">Sandaracinobacteroides saxicola</name>
    <dbReference type="NCBI Taxonomy" id="2759707"/>
    <lineage>
        <taxon>Bacteria</taxon>
        <taxon>Pseudomonadati</taxon>
        <taxon>Pseudomonadota</taxon>
        <taxon>Alphaproteobacteria</taxon>
        <taxon>Sphingomonadales</taxon>
        <taxon>Sphingosinicellaceae</taxon>
        <taxon>Sandaracinobacteroides</taxon>
    </lineage>
</organism>
<evidence type="ECO:0000256" key="3">
    <source>
        <dbReference type="ARBA" id="ARBA00023237"/>
    </source>
</evidence>
<reference evidence="5 6" key="1">
    <citation type="submission" date="2020-07" db="EMBL/GenBank/DDBJ databases">
        <title>Complete genome sequence for Sandaracinobacter sp. M6.</title>
        <authorList>
            <person name="Tang Y."/>
            <person name="Liu Q."/>
            <person name="Guo Z."/>
            <person name="Lei P."/>
            <person name="Huang B."/>
        </authorList>
    </citation>
    <scope>NUCLEOTIDE SEQUENCE [LARGE SCALE GENOMIC DNA]</scope>
    <source>
        <strain evidence="5 6">M6</strain>
    </source>
</reference>
<dbReference type="GO" id="GO:0009279">
    <property type="term" value="C:cell outer membrane"/>
    <property type="evidence" value="ECO:0007669"/>
    <property type="project" value="UniProtKB-SubCell"/>
</dbReference>
<keyword evidence="2" id="KW-0472">Membrane</keyword>
<dbReference type="SUPFAM" id="SSF56935">
    <property type="entry name" value="Porins"/>
    <property type="match status" value="1"/>
</dbReference>
<keyword evidence="6" id="KW-1185">Reference proteome</keyword>
<dbReference type="AlphaFoldDB" id="A0A7G5IFC3"/>
<feature type="signal peptide" evidence="4">
    <location>
        <begin position="1"/>
        <end position="30"/>
    </location>
</feature>
<evidence type="ECO:0000256" key="1">
    <source>
        <dbReference type="ARBA" id="ARBA00004442"/>
    </source>
</evidence>
<comment type="subcellular location">
    <subcellularLocation>
        <location evidence="1">Cell outer membrane</location>
    </subcellularLocation>
</comment>
<evidence type="ECO:0000256" key="4">
    <source>
        <dbReference type="SAM" id="SignalP"/>
    </source>
</evidence>
<evidence type="ECO:0008006" key="7">
    <source>
        <dbReference type="Google" id="ProtNLM"/>
    </source>
</evidence>
<accession>A0A7G5IFC3</accession>
<dbReference type="Proteomes" id="UP000515292">
    <property type="component" value="Chromosome"/>
</dbReference>
<protein>
    <recommendedName>
        <fullName evidence="7">Outer membrane beta-barrel protein</fullName>
    </recommendedName>
</protein>
<dbReference type="EMBL" id="CP059851">
    <property type="protein sequence ID" value="QMW22065.1"/>
    <property type="molecule type" value="Genomic_DNA"/>
</dbReference>
<dbReference type="InterPro" id="IPR036942">
    <property type="entry name" value="Beta-barrel_TonB_sf"/>
</dbReference>
<dbReference type="RefSeq" id="WP_182294910.1">
    <property type="nucleotide sequence ID" value="NZ_CP059851.1"/>
</dbReference>
<name>A0A7G5IFC3_9SPHN</name>
<sequence>MDGFWVRKIGKAARPWLVLAPLLLASAAQAQVGGPIGGPVGPVGGPAAGPARVAGVPGGGTVAPDRGADDDAAPTGGVVVNAQRGFDVGVSFVSEYGSNLIRLGDGIALSNGLVSRSDFRFRPAVNVRFGQPLGRQLLFVNGTLGRDFYARNTILNKNRYGADAGLAWELARCTGRAQGSYTRRQAQFELDNDVIDNPQERSTLLVSGSCPIGARLAPSLSASWNKIRNKAPGRDRFDTDTFNLNGALGYAVTPRLQLGLNGSYTNLRRSNLLVFALPPVGPPVLLGVNTLDFYSATVNATYAIGPSLKVNGSVGLNISKEILPPSKQITDTVYSAGVSYTGPRISASLNADRAVQPAPGGEASVYVTDGLSANLGYQLGSSIDLYAGWSHRKREFRGSANPQEPLIRRSERSDRFFVGASTDVGRLFTIGIEGSHVRRRSDPSIYNYSTTNAQISLRANF</sequence>